<dbReference type="EMBL" id="LAZR01000296">
    <property type="protein sequence ID" value="KKN76435.1"/>
    <property type="molecule type" value="Genomic_DNA"/>
</dbReference>
<reference evidence="2" key="1">
    <citation type="journal article" date="2015" name="Nature">
        <title>Complex archaea that bridge the gap between prokaryotes and eukaryotes.</title>
        <authorList>
            <person name="Spang A."/>
            <person name="Saw J.H."/>
            <person name="Jorgensen S.L."/>
            <person name="Zaremba-Niedzwiedzka K."/>
            <person name="Martijn J."/>
            <person name="Lind A.E."/>
            <person name="van Eijk R."/>
            <person name="Schleper C."/>
            <person name="Guy L."/>
            <person name="Ettema T.J."/>
        </authorList>
    </citation>
    <scope>NUCLEOTIDE SEQUENCE</scope>
</reference>
<protein>
    <submittedName>
        <fullName evidence="2">Uncharacterized protein</fullName>
    </submittedName>
</protein>
<feature type="compositionally biased region" description="Basic and acidic residues" evidence="1">
    <location>
        <begin position="44"/>
        <end position="55"/>
    </location>
</feature>
<name>A0A0F9T5E5_9ZZZZ</name>
<feature type="compositionally biased region" description="Basic and acidic residues" evidence="1">
    <location>
        <begin position="18"/>
        <end position="35"/>
    </location>
</feature>
<comment type="caution">
    <text evidence="2">The sequence shown here is derived from an EMBL/GenBank/DDBJ whole genome shotgun (WGS) entry which is preliminary data.</text>
</comment>
<evidence type="ECO:0000313" key="2">
    <source>
        <dbReference type="EMBL" id="KKN76435.1"/>
    </source>
</evidence>
<gene>
    <name evidence="2" type="ORF">LCGC14_0371210</name>
</gene>
<accession>A0A0F9T5E5</accession>
<organism evidence="2">
    <name type="scientific">marine sediment metagenome</name>
    <dbReference type="NCBI Taxonomy" id="412755"/>
    <lineage>
        <taxon>unclassified sequences</taxon>
        <taxon>metagenomes</taxon>
        <taxon>ecological metagenomes</taxon>
    </lineage>
</organism>
<sequence>MNQLTELFQEFNKIYSPDSKKKQAKGKEDTTDKPKAGSIIMYDRQTKKNQNERDL</sequence>
<dbReference type="AlphaFoldDB" id="A0A0F9T5E5"/>
<feature type="region of interest" description="Disordered" evidence="1">
    <location>
        <begin position="14"/>
        <end position="55"/>
    </location>
</feature>
<evidence type="ECO:0000256" key="1">
    <source>
        <dbReference type="SAM" id="MobiDB-lite"/>
    </source>
</evidence>
<proteinExistence type="predicted"/>